<comment type="similarity">
    <text evidence="1 7">Belongs to the class-II aminoacyl-tRNA synthetase family. Type 1 subfamily.</text>
</comment>
<feature type="binding site" evidence="7">
    <location>
        <position position="173"/>
    </location>
    <ligand>
        <name>L-aspartate</name>
        <dbReference type="ChEBI" id="CHEBI:29991"/>
    </ligand>
</feature>
<evidence type="ECO:0000259" key="8">
    <source>
        <dbReference type="PROSITE" id="PS50862"/>
    </source>
</evidence>
<organism evidence="9 10">
    <name type="scientific">Candidatus Sungiibacteriota bacterium</name>
    <dbReference type="NCBI Taxonomy" id="2750080"/>
    <lineage>
        <taxon>Bacteria</taxon>
        <taxon>Candidatus Sungiibacteriota</taxon>
    </lineage>
</organism>
<keyword evidence="3 7" id="KW-0547">Nucleotide-binding</keyword>
<dbReference type="AlphaFoldDB" id="A0A932YXB4"/>
<dbReference type="PANTHER" id="PTHR22594">
    <property type="entry name" value="ASPARTYL/LYSYL-TRNA SYNTHETASE"/>
    <property type="match status" value="1"/>
</dbReference>
<gene>
    <name evidence="7" type="primary">aspS</name>
    <name evidence="9" type="ORF">HY473_00610</name>
</gene>
<comment type="subunit">
    <text evidence="7">Homodimer.</text>
</comment>
<keyword evidence="5 7" id="KW-0648">Protein biosynthesis</keyword>
<feature type="binding site" evidence="7">
    <location>
        <position position="324"/>
    </location>
    <ligand>
        <name>L-aspartate</name>
        <dbReference type="ChEBI" id="CHEBI:29991"/>
    </ligand>
</feature>
<dbReference type="GO" id="GO:0005737">
    <property type="term" value="C:cytoplasm"/>
    <property type="evidence" value="ECO:0007669"/>
    <property type="project" value="UniProtKB-SubCell"/>
</dbReference>
<dbReference type="Gene3D" id="3.30.1360.30">
    <property type="entry name" value="GAD-like domain"/>
    <property type="match status" value="1"/>
</dbReference>
<feature type="domain" description="Aminoacyl-transfer RNA synthetases class-II family profile" evidence="8">
    <location>
        <begin position="140"/>
        <end position="433"/>
    </location>
</feature>
<evidence type="ECO:0000256" key="3">
    <source>
        <dbReference type="ARBA" id="ARBA00022741"/>
    </source>
</evidence>
<dbReference type="GO" id="GO:0006422">
    <property type="term" value="P:aspartyl-tRNA aminoacylation"/>
    <property type="evidence" value="ECO:0007669"/>
    <property type="project" value="UniProtKB-UniRule"/>
</dbReference>
<dbReference type="CDD" id="cd04317">
    <property type="entry name" value="EcAspRS_like_N"/>
    <property type="match status" value="1"/>
</dbReference>
<dbReference type="InterPro" id="IPR006195">
    <property type="entry name" value="aa-tRNA-synth_II"/>
</dbReference>
<evidence type="ECO:0000256" key="6">
    <source>
        <dbReference type="ARBA" id="ARBA00023146"/>
    </source>
</evidence>
<comment type="subcellular location">
    <subcellularLocation>
        <location evidence="7">Cytoplasm</location>
    </subcellularLocation>
</comment>
<dbReference type="Pfam" id="PF01336">
    <property type="entry name" value="tRNA_anti-codon"/>
    <property type="match status" value="1"/>
</dbReference>
<dbReference type="GO" id="GO:0050560">
    <property type="term" value="F:aspartate-tRNA(Asn) ligase activity"/>
    <property type="evidence" value="ECO:0007669"/>
    <property type="project" value="UniProtKB-EC"/>
</dbReference>
<keyword evidence="4 7" id="KW-0067">ATP-binding</keyword>
<evidence type="ECO:0000256" key="7">
    <source>
        <dbReference type="HAMAP-Rule" id="MF_00044"/>
    </source>
</evidence>
<feature type="binding site" evidence="7">
    <location>
        <begin position="219"/>
        <end position="221"/>
    </location>
    <ligand>
        <name>ATP</name>
        <dbReference type="ChEBI" id="CHEBI:30616"/>
    </ligand>
</feature>
<keyword evidence="2 7" id="KW-0436">Ligase</keyword>
<evidence type="ECO:0000256" key="2">
    <source>
        <dbReference type="ARBA" id="ARBA00022598"/>
    </source>
</evidence>
<dbReference type="InterPro" id="IPR004364">
    <property type="entry name" value="Aa-tRNA-synt_II"/>
</dbReference>
<feature type="binding site" evidence="7">
    <location>
        <position position="219"/>
    </location>
    <ligand>
        <name>L-aspartate</name>
        <dbReference type="ChEBI" id="CHEBI:29991"/>
    </ligand>
</feature>
<protein>
    <recommendedName>
        <fullName evidence="7">Aspartate--tRNA(Asp/Asn) ligase</fullName>
        <ecNumber evidence="7">6.1.1.23</ecNumber>
    </recommendedName>
    <alternativeName>
        <fullName evidence="7">Aspartyl-tRNA synthetase</fullName>
        <shortName evidence="7">AspRS</shortName>
    </alternativeName>
    <alternativeName>
        <fullName evidence="7">Non-discriminating aspartyl-tRNA synthetase</fullName>
        <shortName evidence="7">ND-AspRS</shortName>
    </alternativeName>
</protein>
<comment type="caution">
    <text evidence="7">Lacks conserved residue(s) required for the propagation of feature annotation.</text>
</comment>
<comment type="caution">
    <text evidence="9">The sequence shown here is derived from an EMBL/GenBank/DDBJ whole genome shotgun (WGS) entry which is preliminary data.</text>
</comment>
<accession>A0A932YXB4</accession>
<dbReference type="SUPFAM" id="SSF50249">
    <property type="entry name" value="Nucleic acid-binding proteins"/>
    <property type="match status" value="1"/>
</dbReference>
<proteinExistence type="inferred from homology"/>
<dbReference type="GO" id="GO:0004815">
    <property type="term" value="F:aspartate-tRNA ligase activity"/>
    <property type="evidence" value="ECO:0007669"/>
    <property type="project" value="UniProtKB-UniRule"/>
</dbReference>
<dbReference type="InterPro" id="IPR004524">
    <property type="entry name" value="Asp-tRNA-ligase_1"/>
</dbReference>
<comment type="function">
    <text evidence="7">Aspartyl-tRNA synthetase with relaxed tRNA specificity since it is able to aspartylate not only its cognate tRNA(Asp) but also tRNA(Asn). Reaction proceeds in two steps: L-aspartate is first activated by ATP to form Asp-AMP and then transferred to the acceptor end of tRNA(Asp/Asn).</text>
</comment>
<dbReference type="InterPro" id="IPR045864">
    <property type="entry name" value="aa-tRNA-synth_II/BPL/LPL"/>
</dbReference>
<dbReference type="EC" id="6.1.1.23" evidence="7"/>
<comment type="catalytic activity">
    <reaction evidence="7">
        <text>tRNA(Asx) + L-aspartate + ATP = L-aspartyl-tRNA(Asx) + AMP + diphosphate</text>
        <dbReference type="Rhea" id="RHEA:18349"/>
        <dbReference type="Rhea" id="RHEA-COMP:9710"/>
        <dbReference type="Rhea" id="RHEA-COMP:9711"/>
        <dbReference type="ChEBI" id="CHEBI:29991"/>
        <dbReference type="ChEBI" id="CHEBI:30616"/>
        <dbReference type="ChEBI" id="CHEBI:33019"/>
        <dbReference type="ChEBI" id="CHEBI:78442"/>
        <dbReference type="ChEBI" id="CHEBI:78516"/>
        <dbReference type="ChEBI" id="CHEBI:456215"/>
        <dbReference type="EC" id="6.1.1.23"/>
    </reaction>
</comment>
<feature type="region of interest" description="Aspartate" evidence="7">
    <location>
        <begin position="197"/>
        <end position="200"/>
    </location>
</feature>
<dbReference type="InterPro" id="IPR002312">
    <property type="entry name" value="Asp/Asn-tRNA-synth_IIb"/>
</dbReference>
<name>A0A932YXB4_9BACT</name>
<dbReference type="SUPFAM" id="SSF55681">
    <property type="entry name" value="Class II aaRS and biotin synthetases"/>
    <property type="match status" value="1"/>
</dbReference>
<dbReference type="Gene3D" id="2.40.50.140">
    <property type="entry name" value="Nucleic acid-binding proteins"/>
    <property type="match status" value="1"/>
</dbReference>
<dbReference type="InterPro" id="IPR012340">
    <property type="entry name" value="NA-bd_OB-fold"/>
</dbReference>
<feature type="site" description="Important for tRNA non-discrimination" evidence="7">
    <location>
        <position position="80"/>
    </location>
</feature>
<evidence type="ECO:0000313" key="10">
    <source>
        <dbReference type="Proteomes" id="UP000756703"/>
    </source>
</evidence>
<dbReference type="InterPro" id="IPR047090">
    <property type="entry name" value="AspRS_core"/>
</dbReference>
<dbReference type="CDD" id="cd00777">
    <property type="entry name" value="AspRS_core"/>
    <property type="match status" value="1"/>
</dbReference>
<dbReference type="GO" id="GO:0003676">
    <property type="term" value="F:nucleic acid binding"/>
    <property type="evidence" value="ECO:0007669"/>
    <property type="project" value="InterPro"/>
</dbReference>
<feature type="binding site" evidence="7">
    <location>
        <position position="360"/>
    </location>
    <ligand>
        <name>ATP</name>
        <dbReference type="ChEBI" id="CHEBI:30616"/>
    </ligand>
</feature>
<keyword evidence="6 7" id="KW-0030">Aminoacyl-tRNA synthetase</keyword>
<dbReference type="Gene3D" id="3.30.930.10">
    <property type="entry name" value="Bira Bifunctional Protein, Domain 2"/>
    <property type="match status" value="2"/>
</dbReference>
<dbReference type="PROSITE" id="PS50862">
    <property type="entry name" value="AA_TRNA_LIGASE_II"/>
    <property type="match status" value="1"/>
</dbReference>
<evidence type="ECO:0000256" key="1">
    <source>
        <dbReference type="ARBA" id="ARBA00006303"/>
    </source>
</evidence>
<dbReference type="Pfam" id="PF00152">
    <property type="entry name" value="tRNA-synt_2"/>
    <property type="match status" value="1"/>
</dbReference>
<dbReference type="Proteomes" id="UP000756703">
    <property type="component" value="Unassembled WGS sequence"/>
</dbReference>
<dbReference type="InterPro" id="IPR004115">
    <property type="entry name" value="GAD-like_sf"/>
</dbReference>
<dbReference type="PRINTS" id="PR01042">
    <property type="entry name" value="TRNASYNTHASP"/>
</dbReference>
<sequence>MERVLTVETIKKIGERIRVAGWVSVRRDHGRLIFIDLRDETGILQLVFRPDDAELYQMAEKLRPEWVIAAEGTLHARPKGMENPDIPTGTVELPVEKLEILAEAKTPPFPIDGDGLDIDEELRLKYRYLDLRRSRLQRNLRLRDRVTELVRAYLHAHGFVEIETPLLTKTSPEGARDFLVPSRLHPGKFYALPQAPQQYKQLLMIAGFERYFQIARAIRDEDLRADRGFEHTQIDLEMSFAGQEEVFAVIEGLMVSVAEQCGKRIFQKPFPRFTHEEAMAKFGADKFDLRGKANDSGTTLAFAWVTDFPLFERDEKTKRFTFAHNPFSAPKSEHVPKLLRGEDLGSLHAQQYDLVCNGYELASGGVRISNPEVQRKIFEVIGLTPAETADRFGHLLEAYEYGAPPHAGIAPGLDRLIMILAGEEYLREVQAFPMTSGGKTAVMDAPSDVDSKQLDELNLAIKRPRQG</sequence>
<feature type="binding site" evidence="7">
    <location>
        <begin position="412"/>
        <end position="415"/>
    </location>
    <ligand>
        <name>ATP</name>
        <dbReference type="ChEBI" id="CHEBI:30616"/>
    </ligand>
</feature>
<dbReference type="InterPro" id="IPR047089">
    <property type="entry name" value="Asp-tRNA-ligase_1_N"/>
</dbReference>
<dbReference type="InterPro" id="IPR004365">
    <property type="entry name" value="NA-bd_OB_tRNA"/>
</dbReference>
<evidence type="ECO:0000256" key="4">
    <source>
        <dbReference type="ARBA" id="ARBA00022840"/>
    </source>
</evidence>
<dbReference type="PANTHER" id="PTHR22594:SF5">
    <property type="entry name" value="ASPARTATE--TRNA LIGASE, MITOCHONDRIAL"/>
    <property type="match status" value="1"/>
</dbReference>
<feature type="site" description="Important for tRNA non-discrimination" evidence="7">
    <location>
        <position position="29"/>
    </location>
</feature>
<reference evidence="9" key="1">
    <citation type="submission" date="2020-07" db="EMBL/GenBank/DDBJ databases">
        <title>Huge and variable diversity of episymbiotic CPR bacteria and DPANN archaea in groundwater ecosystems.</title>
        <authorList>
            <person name="He C.Y."/>
            <person name="Keren R."/>
            <person name="Whittaker M."/>
            <person name="Farag I.F."/>
            <person name="Doudna J."/>
            <person name="Cate J.H.D."/>
            <person name="Banfield J.F."/>
        </authorList>
    </citation>
    <scope>NUCLEOTIDE SEQUENCE</scope>
    <source>
        <strain evidence="9">NC_groundwater_1225_Ag_S-0.1um_56_177</strain>
    </source>
</reference>
<evidence type="ECO:0000256" key="5">
    <source>
        <dbReference type="ARBA" id="ARBA00022917"/>
    </source>
</evidence>
<keyword evidence="7" id="KW-0963">Cytoplasm</keyword>
<feature type="binding site" evidence="7">
    <location>
        <position position="367"/>
    </location>
    <ligand>
        <name>L-aspartate</name>
        <dbReference type="ChEBI" id="CHEBI:29991"/>
    </ligand>
</feature>
<dbReference type="HAMAP" id="MF_00044">
    <property type="entry name" value="Asp_tRNA_synth_type1"/>
    <property type="match status" value="1"/>
</dbReference>
<dbReference type="EMBL" id="JACQMI010000005">
    <property type="protein sequence ID" value="MBI4132589.1"/>
    <property type="molecule type" value="Genomic_DNA"/>
</dbReference>
<evidence type="ECO:0000313" key="9">
    <source>
        <dbReference type="EMBL" id="MBI4132589.1"/>
    </source>
</evidence>
<dbReference type="GO" id="GO:0005524">
    <property type="term" value="F:ATP binding"/>
    <property type="evidence" value="ECO:0007669"/>
    <property type="project" value="UniProtKB-UniRule"/>
</dbReference>